<dbReference type="EMBL" id="VSSQ01068653">
    <property type="protein sequence ID" value="MPN20807.1"/>
    <property type="molecule type" value="Genomic_DNA"/>
</dbReference>
<dbReference type="AlphaFoldDB" id="A0A645G1U3"/>
<protein>
    <submittedName>
        <fullName evidence="1">Uncharacterized protein</fullName>
    </submittedName>
</protein>
<sequence length="35" mass="4323">MKKTSKCYFEDETMFFQIKACMIENKVKDLEDNWK</sequence>
<gene>
    <name evidence="1" type="ORF">SDC9_168186</name>
</gene>
<proteinExistence type="predicted"/>
<accession>A0A645G1U3</accession>
<reference evidence="1" key="1">
    <citation type="submission" date="2019-08" db="EMBL/GenBank/DDBJ databases">
        <authorList>
            <person name="Kucharzyk K."/>
            <person name="Murdoch R.W."/>
            <person name="Higgins S."/>
            <person name="Loffler F."/>
        </authorList>
    </citation>
    <scope>NUCLEOTIDE SEQUENCE</scope>
</reference>
<name>A0A645G1U3_9ZZZZ</name>
<organism evidence="1">
    <name type="scientific">bioreactor metagenome</name>
    <dbReference type="NCBI Taxonomy" id="1076179"/>
    <lineage>
        <taxon>unclassified sequences</taxon>
        <taxon>metagenomes</taxon>
        <taxon>ecological metagenomes</taxon>
    </lineage>
</organism>
<evidence type="ECO:0000313" key="1">
    <source>
        <dbReference type="EMBL" id="MPN20807.1"/>
    </source>
</evidence>
<comment type="caution">
    <text evidence="1">The sequence shown here is derived from an EMBL/GenBank/DDBJ whole genome shotgun (WGS) entry which is preliminary data.</text>
</comment>